<name>A0AAW9RGM3_9GAMM</name>
<dbReference type="Proteomes" id="UP001359886">
    <property type="component" value="Unassembled WGS sequence"/>
</dbReference>
<keyword evidence="7 12" id="KW-0862">Zinc</keyword>
<protein>
    <recommendedName>
        <fullName evidence="4 12">Histidinol dehydrogenase</fullName>
        <shortName evidence="12">HDH</shortName>
        <ecNumber evidence="4 12">1.1.1.23</ecNumber>
    </recommendedName>
</protein>
<dbReference type="GO" id="GO:0051287">
    <property type="term" value="F:NAD binding"/>
    <property type="evidence" value="ECO:0007669"/>
    <property type="project" value="InterPro"/>
</dbReference>
<dbReference type="GO" id="GO:0004399">
    <property type="term" value="F:histidinol dehydrogenase activity"/>
    <property type="evidence" value="ECO:0007669"/>
    <property type="project" value="UniProtKB-UniRule"/>
</dbReference>
<gene>
    <name evidence="12 19" type="primary">hisD</name>
    <name evidence="19" type="ORF">V3330_10870</name>
</gene>
<organism evidence="19 20">
    <name type="scientific">Elongatibacter sediminis</name>
    <dbReference type="NCBI Taxonomy" id="3119006"/>
    <lineage>
        <taxon>Bacteria</taxon>
        <taxon>Pseudomonadati</taxon>
        <taxon>Pseudomonadota</taxon>
        <taxon>Gammaproteobacteria</taxon>
        <taxon>Chromatiales</taxon>
        <taxon>Wenzhouxiangellaceae</taxon>
        <taxon>Elongatibacter</taxon>
    </lineage>
</organism>
<accession>A0AAW9RGM3</accession>
<evidence type="ECO:0000256" key="9">
    <source>
        <dbReference type="ARBA" id="ARBA00023027"/>
    </source>
</evidence>
<evidence type="ECO:0000256" key="8">
    <source>
        <dbReference type="ARBA" id="ARBA00023002"/>
    </source>
</evidence>
<keyword evidence="8 12" id="KW-0560">Oxidoreductase</keyword>
<comment type="function">
    <text evidence="1 12">Catalyzes the sequential NAD-dependent oxidations of L-histidinol to L-histidinaldehyde and then to L-histidine.</text>
</comment>
<feature type="binding site" evidence="12 16">
    <location>
        <position position="271"/>
    </location>
    <ligand>
        <name>substrate</name>
    </ligand>
</feature>
<dbReference type="EMBL" id="JAZHOG010000006">
    <property type="protein sequence ID" value="MEJ8568129.1"/>
    <property type="molecule type" value="Genomic_DNA"/>
</dbReference>
<dbReference type="SUPFAM" id="SSF53720">
    <property type="entry name" value="ALDH-like"/>
    <property type="match status" value="1"/>
</dbReference>
<dbReference type="RefSeq" id="WP_354695449.1">
    <property type="nucleotide sequence ID" value="NZ_JAZHOG010000006.1"/>
</dbReference>
<keyword evidence="20" id="KW-1185">Reference proteome</keyword>
<feature type="binding site" evidence="12 17">
    <location>
        <position position="271"/>
    </location>
    <ligand>
        <name>Zn(2+)</name>
        <dbReference type="ChEBI" id="CHEBI:29105"/>
    </ligand>
</feature>
<dbReference type="Pfam" id="PF00815">
    <property type="entry name" value="Histidinol_dh"/>
    <property type="match status" value="1"/>
</dbReference>
<evidence type="ECO:0000256" key="7">
    <source>
        <dbReference type="ARBA" id="ARBA00022833"/>
    </source>
</evidence>
<feature type="binding site" evidence="12 15">
    <location>
        <position position="193"/>
    </location>
    <ligand>
        <name>NAD(+)</name>
        <dbReference type="ChEBI" id="CHEBI:57540"/>
    </ligand>
</feature>
<dbReference type="GO" id="GO:0000105">
    <property type="term" value="P:L-histidine biosynthetic process"/>
    <property type="evidence" value="ECO:0007669"/>
    <property type="project" value="UniProtKB-UniRule"/>
</dbReference>
<dbReference type="HAMAP" id="MF_01024">
    <property type="entry name" value="HisD"/>
    <property type="match status" value="1"/>
</dbReference>
<dbReference type="PANTHER" id="PTHR21256">
    <property type="entry name" value="HISTIDINOL DEHYDROGENASE HDH"/>
    <property type="match status" value="1"/>
</dbReference>
<evidence type="ECO:0000256" key="11">
    <source>
        <dbReference type="ARBA" id="ARBA00049489"/>
    </source>
</evidence>
<dbReference type="FunFam" id="3.40.50.1980:FF:000001">
    <property type="entry name" value="Histidinol dehydrogenase"/>
    <property type="match status" value="1"/>
</dbReference>
<feature type="binding site" evidence="12 17">
    <location>
        <position position="428"/>
    </location>
    <ligand>
        <name>Zn(2+)</name>
        <dbReference type="ChEBI" id="CHEBI:29105"/>
    </ligand>
</feature>
<evidence type="ECO:0000256" key="14">
    <source>
        <dbReference type="PIRSR" id="PIRSR000099-1"/>
    </source>
</evidence>
<comment type="similarity">
    <text evidence="3 12 13 18">Belongs to the histidinol dehydrogenase family.</text>
</comment>
<keyword evidence="5 12" id="KW-0028">Amino-acid biosynthesis</keyword>
<keyword evidence="6 12" id="KW-0479">Metal-binding</keyword>
<dbReference type="EC" id="1.1.1.23" evidence="4 12"/>
<evidence type="ECO:0000256" key="13">
    <source>
        <dbReference type="PIRNR" id="PIRNR000099"/>
    </source>
</evidence>
<evidence type="ECO:0000313" key="19">
    <source>
        <dbReference type="EMBL" id="MEJ8568129.1"/>
    </source>
</evidence>
<dbReference type="AlphaFoldDB" id="A0AAW9RGM3"/>
<dbReference type="PANTHER" id="PTHR21256:SF2">
    <property type="entry name" value="HISTIDINE BIOSYNTHESIS TRIFUNCTIONAL PROTEIN"/>
    <property type="match status" value="1"/>
</dbReference>
<evidence type="ECO:0000256" key="16">
    <source>
        <dbReference type="PIRSR" id="PIRSR000099-3"/>
    </source>
</evidence>
<dbReference type="FunFam" id="3.40.50.1980:FF:000002">
    <property type="entry name" value="Histidinol dehydrogenase, chloroplastic"/>
    <property type="match status" value="1"/>
</dbReference>
<comment type="pathway">
    <text evidence="2 12">Amino-acid biosynthesis; L-histidine biosynthesis; L-histidine from 5-phospho-alpha-D-ribose 1-diphosphate: step 9/9.</text>
</comment>
<feature type="binding site" evidence="12 16">
    <location>
        <position position="423"/>
    </location>
    <ligand>
        <name>substrate</name>
    </ligand>
</feature>
<feature type="binding site" evidence="12 15">
    <location>
        <position position="131"/>
    </location>
    <ligand>
        <name>NAD(+)</name>
        <dbReference type="ChEBI" id="CHEBI:57540"/>
    </ligand>
</feature>
<evidence type="ECO:0000256" key="3">
    <source>
        <dbReference type="ARBA" id="ARBA00010178"/>
    </source>
</evidence>
<evidence type="ECO:0000313" key="20">
    <source>
        <dbReference type="Proteomes" id="UP001359886"/>
    </source>
</evidence>
<dbReference type="GO" id="GO:0005829">
    <property type="term" value="C:cytosol"/>
    <property type="evidence" value="ECO:0007669"/>
    <property type="project" value="TreeGrafter"/>
</dbReference>
<feature type="binding site" evidence="12 17">
    <location>
        <position position="268"/>
    </location>
    <ligand>
        <name>Zn(2+)</name>
        <dbReference type="ChEBI" id="CHEBI:29105"/>
    </ligand>
</feature>
<dbReference type="InterPro" id="IPR022695">
    <property type="entry name" value="Histidinol_DH_monofunct"/>
</dbReference>
<feature type="binding site" evidence="12 16">
    <location>
        <position position="242"/>
    </location>
    <ligand>
        <name>substrate</name>
    </ligand>
</feature>
<evidence type="ECO:0000256" key="15">
    <source>
        <dbReference type="PIRSR" id="PIRSR000099-2"/>
    </source>
</evidence>
<evidence type="ECO:0000256" key="4">
    <source>
        <dbReference type="ARBA" id="ARBA00012965"/>
    </source>
</evidence>
<comment type="catalytic activity">
    <reaction evidence="11 12">
        <text>L-histidinol + 2 NAD(+) + H2O = L-histidine + 2 NADH + 3 H(+)</text>
        <dbReference type="Rhea" id="RHEA:20641"/>
        <dbReference type="ChEBI" id="CHEBI:15377"/>
        <dbReference type="ChEBI" id="CHEBI:15378"/>
        <dbReference type="ChEBI" id="CHEBI:57540"/>
        <dbReference type="ChEBI" id="CHEBI:57595"/>
        <dbReference type="ChEBI" id="CHEBI:57699"/>
        <dbReference type="ChEBI" id="CHEBI:57945"/>
        <dbReference type="EC" id="1.1.1.23"/>
    </reaction>
</comment>
<dbReference type="GO" id="GO:0008270">
    <property type="term" value="F:zinc ion binding"/>
    <property type="evidence" value="ECO:0007669"/>
    <property type="project" value="UniProtKB-UniRule"/>
</dbReference>
<dbReference type="InterPro" id="IPR012131">
    <property type="entry name" value="Hstdl_DH"/>
</dbReference>
<feature type="binding site" evidence="12 15">
    <location>
        <position position="216"/>
    </location>
    <ligand>
        <name>NAD(+)</name>
        <dbReference type="ChEBI" id="CHEBI:57540"/>
    </ligand>
</feature>
<dbReference type="Gene3D" id="3.40.50.1980">
    <property type="entry name" value="Nitrogenase molybdenum iron protein domain"/>
    <property type="match status" value="2"/>
</dbReference>
<dbReference type="InterPro" id="IPR016161">
    <property type="entry name" value="Ald_DH/histidinol_DH"/>
</dbReference>
<feature type="binding site" evidence="12 16">
    <location>
        <position position="268"/>
    </location>
    <ligand>
        <name>substrate</name>
    </ligand>
</feature>
<feature type="active site" description="Proton acceptor" evidence="12 14">
    <location>
        <position position="335"/>
    </location>
</feature>
<dbReference type="PRINTS" id="PR00083">
    <property type="entry name" value="HOLDHDRGNASE"/>
</dbReference>
<proteinExistence type="inferred from homology"/>
<feature type="binding site" evidence="12 17">
    <location>
        <position position="369"/>
    </location>
    <ligand>
        <name>Zn(2+)</name>
        <dbReference type="ChEBI" id="CHEBI:29105"/>
    </ligand>
</feature>
<comment type="cofactor">
    <cofactor evidence="12 17">
        <name>Zn(2+)</name>
        <dbReference type="ChEBI" id="CHEBI:29105"/>
    </cofactor>
    <text evidence="12 17">Binds 1 zinc ion per subunit.</text>
</comment>
<dbReference type="Gene3D" id="1.20.5.1300">
    <property type="match status" value="1"/>
</dbReference>
<dbReference type="NCBIfam" id="TIGR00069">
    <property type="entry name" value="hisD"/>
    <property type="match status" value="1"/>
</dbReference>
<dbReference type="CDD" id="cd06572">
    <property type="entry name" value="Histidinol_dh"/>
    <property type="match status" value="1"/>
</dbReference>
<sequence length="443" mass="46900">MNPPRFDILDWNALAPEARRAALARPRPDRGDLSGGVSDIVARVRNGGDTALTELTAKLDGVRPDMLEVPPERMKEAWDALDPDLAAAIDDAAERIRRFHAADRPVDRQVETAPGVMCRVVYLPLNTVGLYVPGGSAPLVSTVLMLAVPAELAGCSEVVLCSPPGRDGDIGPEILAAAWRCGVDRVFRAGGAQAVAAMAYGTETVPRCDKIFGPGNAWVTEAKQQVSLDPQGAAIDMPAGPSEVMVIADDSATDDDGATLVAWDLMSQAEHGADSQVVLVTDSRRLAQAVIDRLGELVPASRRAGILAESLRSARIILVADPDAALAIVDDYAPEHLIINTRDAAKQAERVRHAGSVFIGRWTPESLGDYCSGTNHVLPTYGWARAHGALGLGDYLRRMTLQEASAEGLARLGPTAETLAAVEGLEAHRMAVTARLNAIGDAT</sequence>
<evidence type="ECO:0000256" key="10">
    <source>
        <dbReference type="ARBA" id="ARBA00023102"/>
    </source>
</evidence>
<dbReference type="FunFam" id="1.20.5.1300:FF:000001">
    <property type="entry name" value="Histidine biosynthesis trifunctional protein"/>
    <property type="match status" value="1"/>
</dbReference>
<evidence type="ECO:0000256" key="17">
    <source>
        <dbReference type="PIRSR" id="PIRSR000099-4"/>
    </source>
</evidence>
<comment type="caution">
    <text evidence="19">The sequence shown here is derived from an EMBL/GenBank/DDBJ whole genome shotgun (WGS) entry which is preliminary data.</text>
</comment>
<reference evidence="19 20" key="1">
    <citation type="submission" date="2024-02" db="EMBL/GenBank/DDBJ databases">
        <title>A novel Wenzhouxiangellaceae bacterium, isolated from coastal sediments.</title>
        <authorList>
            <person name="Du Z.-J."/>
            <person name="Ye Y.-Q."/>
            <person name="Zhang X.-Y."/>
        </authorList>
    </citation>
    <scope>NUCLEOTIDE SEQUENCE [LARGE SCALE GENOMIC DNA]</scope>
    <source>
        <strain evidence="19 20">CH-27</strain>
    </source>
</reference>
<keyword evidence="10 12" id="KW-0368">Histidine biosynthesis</keyword>
<keyword evidence="9 12" id="KW-0520">NAD</keyword>
<evidence type="ECO:0000256" key="6">
    <source>
        <dbReference type="ARBA" id="ARBA00022723"/>
    </source>
</evidence>
<evidence type="ECO:0000256" key="2">
    <source>
        <dbReference type="ARBA" id="ARBA00004940"/>
    </source>
</evidence>
<feature type="binding site" evidence="12 16">
    <location>
        <position position="428"/>
    </location>
    <ligand>
        <name>substrate</name>
    </ligand>
</feature>
<evidence type="ECO:0000256" key="5">
    <source>
        <dbReference type="ARBA" id="ARBA00022605"/>
    </source>
</evidence>
<evidence type="ECO:0000256" key="1">
    <source>
        <dbReference type="ARBA" id="ARBA00003850"/>
    </source>
</evidence>
<feature type="binding site" evidence="12 16">
    <location>
        <position position="336"/>
    </location>
    <ligand>
        <name>substrate</name>
    </ligand>
</feature>
<evidence type="ECO:0000256" key="18">
    <source>
        <dbReference type="RuleBase" id="RU004175"/>
    </source>
</evidence>
<feature type="active site" description="Proton acceptor" evidence="12 14">
    <location>
        <position position="336"/>
    </location>
</feature>
<dbReference type="PIRSF" id="PIRSF000099">
    <property type="entry name" value="Histidinol_dh"/>
    <property type="match status" value="1"/>
</dbReference>
<evidence type="ECO:0000256" key="12">
    <source>
        <dbReference type="HAMAP-Rule" id="MF_01024"/>
    </source>
</evidence>
<feature type="binding site" evidence="12 16">
    <location>
        <position position="369"/>
    </location>
    <ligand>
        <name>substrate</name>
    </ligand>
</feature>